<reference evidence="3" key="1">
    <citation type="submission" date="2020-07" db="EMBL/GenBank/DDBJ databases">
        <title>Genome sequence and genetic diversity analysis of an under-domesticated orphan crop, white fonio (Digitaria exilis).</title>
        <authorList>
            <person name="Bennetzen J.L."/>
            <person name="Chen S."/>
            <person name="Ma X."/>
            <person name="Wang X."/>
            <person name="Yssel A.E.J."/>
            <person name="Chaluvadi S.R."/>
            <person name="Johnson M."/>
            <person name="Gangashetty P."/>
            <person name="Hamidou F."/>
            <person name="Sanogo M.D."/>
            <person name="Zwaenepoel A."/>
            <person name="Wallace J."/>
            <person name="Van De Peer Y."/>
            <person name="Van Deynze A."/>
        </authorList>
    </citation>
    <scope>NUCLEOTIDE SEQUENCE</scope>
    <source>
        <tissue evidence="3">Leaves</tissue>
    </source>
</reference>
<feature type="transmembrane region" description="Helical" evidence="1">
    <location>
        <begin position="44"/>
        <end position="66"/>
    </location>
</feature>
<evidence type="ECO:0000313" key="3">
    <source>
        <dbReference type="EMBL" id="KAF8657384.1"/>
    </source>
</evidence>
<name>A0A835AK00_9POAL</name>
<dbReference type="PANTHER" id="PTHR24177:SF43">
    <property type="entry name" value="OS06G0292100 PROTEIN"/>
    <property type="match status" value="1"/>
</dbReference>
<keyword evidence="1" id="KW-0472">Membrane</keyword>
<accession>A0A835AK00</accession>
<comment type="caution">
    <text evidence="3">The sequence shown here is derived from an EMBL/GenBank/DDBJ whole genome shotgun (WGS) entry which is preliminary data.</text>
</comment>
<dbReference type="OrthoDB" id="695814at2759"/>
<dbReference type="EMBL" id="JACEFO010002499">
    <property type="protein sequence ID" value="KAF8657384.1"/>
    <property type="molecule type" value="Genomic_DNA"/>
</dbReference>
<keyword evidence="4" id="KW-1185">Reference proteome</keyword>
<evidence type="ECO:0000259" key="2">
    <source>
        <dbReference type="Pfam" id="PF13962"/>
    </source>
</evidence>
<keyword evidence="1" id="KW-0812">Transmembrane</keyword>
<dbReference type="Pfam" id="PF13962">
    <property type="entry name" value="PGG"/>
    <property type="match status" value="1"/>
</dbReference>
<dbReference type="PANTHER" id="PTHR24177">
    <property type="entry name" value="CASKIN"/>
    <property type="match status" value="1"/>
</dbReference>
<dbReference type="Proteomes" id="UP000636709">
    <property type="component" value="Unassembled WGS sequence"/>
</dbReference>
<evidence type="ECO:0000256" key="1">
    <source>
        <dbReference type="SAM" id="Phobius"/>
    </source>
</evidence>
<evidence type="ECO:0000313" key="4">
    <source>
        <dbReference type="Proteomes" id="UP000636709"/>
    </source>
</evidence>
<proteinExistence type="predicted"/>
<sequence length="102" mass="11457">MLIATLAASVAYQAGLNPPGGFWSDDEGHYAGDPLLHDINRLRYKTFFCFNAISFMASIVVIMLLLSKSIRKKAVPLEQGDVDRWFIIEFELNHVHTFVSVA</sequence>
<keyword evidence="1" id="KW-1133">Transmembrane helix</keyword>
<gene>
    <name evidence="3" type="ORF">HU200_060156</name>
</gene>
<feature type="domain" description="PGG" evidence="2">
    <location>
        <begin position="1"/>
        <end position="72"/>
    </location>
</feature>
<dbReference type="InterPro" id="IPR026961">
    <property type="entry name" value="PGG_dom"/>
</dbReference>
<protein>
    <recommendedName>
        <fullName evidence="2">PGG domain-containing protein</fullName>
    </recommendedName>
</protein>
<dbReference type="GO" id="GO:0016020">
    <property type="term" value="C:membrane"/>
    <property type="evidence" value="ECO:0007669"/>
    <property type="project" value="TreeGrafter"/>
</dbReference>
<organism evidence="3 4">
    <name type="scientific">Digitaria exilis</name>
    <dbReference type="NCBI Taxonomy" id="1010633"/>
    <lineage>
        <taxon>Eukaryota</taxon>
        <taxon>Viridiplantae</taxon>
        <taxon>Streptophyta</taxon>
        <taxon>Embryophyta</taxon>
        <taxon>Tracheophyta</taxon>
        <taxon>Spermatophyta</taxon>
        <taxon>Magnoliopsida</taxon>
        <taxon>Liliopsida</taxon>
        <taxon>Poales</taxon>
        <taxon>Poaceae</taxon>
        <taxon>PACMAD clade</taxon>
        <taxon>Panicoideae</taxon>
        <taxon>Panicodae</taxon>
        <taxon>Paniceae</taxon>
        <taxon>Anthephorinae</taxon>
        <taxon>Digitaria</taxon>
    </lineage>
</organism>
<dbReference type="AlphaFoldDB" id="A0A835AK00"/>